<comment type="subcellular location">
    <subcellularLocation>
        <location evidence="1">Nucleus</location>
        <location evidence="1">Nuclear pore complex</location>
    </subcellularLocation>
</comment>
<keyword evidence="4" id="KW-0539">Nucleus</keyword>
<gene>
    <name evidence="5" type="primary">NUP93_1</name>
    <name evidence="5" type="ORF">Ciccas_004231</name>
</gene>
<dbReference type="Proteomes" id="UP001626550">
    <property type="component" value="Unassembled WGS sequence"/>
</dbReference>
<organism evidence="5 6">
    <name type="scientific">Cichlidogyrus casuarinus</name>
    <dbReference type="NCBI Taxonomy" id="1844966"/>
    <lineage>
        <taxon>Eukaryota</taxon>
        <taxon>Metazoa</taxon>
        <taxon>Spiralia</taxon>
        <taxon>Lophotrochozoa</taxon>
        <taxon>Platyhelminthes</taxon>
        <taxon>Monogenea</taxon>
        <taxon>Monopisthocotylea</taxon>
        <taxon>Dactylogyridea</taxon>
        <taxon>Ancyrocephalidae</taxon>
        <taxon>Cichlidogyrus</taxon>
    </lineage>
</organism>
<protein>
    <submittedName>
        <fullName evidence="5">Nucleoporin nup93</fullName>
    </submittedName>
</protein>
<reference evidence="5 6" key="1">
    <citation type="submission" date="2024-11" db="EMBL/GenBank/DDBJ databases">
        <title>Adaptive evolution of stress response genes in parasites aligns with host niche diversity.</title>
        <authorList>
            <person name="Hahn C."/>
            <person name="Resl P."/>
        </authorList>
    </citation>
    <scope>NUCLEOTIDE SEQUENCE [LARGE SCALE GENOMIC DNA]</scope>
    <source>
        <strain evidence="5">EGGRZ-B1_66</strain>
        <tissue evidence="5">Body</tissue>
    </source>
</reference>
<dbReference type="InterPro" id="IPR007231">
    <property type="entry name" value="Nucleoporin_int_Nup93/Nic96"/>
</dbReference>
<sequence length="345" mass="38725">MAADLDEIVNLSEKLLSDIGGENELPRISRSLDQMRTIGQKIHLVRDSKSETKAARLLGSKMSYELPAKLSDRLETSEVAETFASPKPLAQQDVRSYLKSLREKAILEANEFPKESAFSVIQEKSEKFFNEWWASEMTSILSTLSGSNQVFPLTGGQLDAVSGTRFQKKNLPKLSSGFSLSREEILYMQLIQQYQTIDFSSQPVSTVLNHFCKILQESDGQQASFIGGSSLIEVWILARDFLQRLPQQFLSKSVQIKSSEQVSLQRNDPQFCSSMVNAALDILGAEFVDFMRVSVSHRTAFQRIGGRPSITDLIRAFYLATSTENRANIEFDDGYIDQVPILITI</sequence>
<keyword evidence="3" id="KW-0509">mRNA transport</keyword>
<dbReference type="GO" id="GO:0005643">
    <property type="term" value="C:nuclear pore"/>
    <property type="evidence" value="ECO:0007669"/>
    <property type="project" value="UniProtKB-SubCell"/>
</dbReference>
<name>A0ABD2QC66_9PLAT</name>
<dbReference type="PANTHER" id="PTHR11225">
    <property type="entry name" value="NUCLEAR PORE COMPLEX PROTEIN NUP93 NUCLEOPORIN NUP93 DEAD EYE PROTEIN"/>
    <property type="match status" value="1"/>
</dbReference>
<evidence type="ECO:0000313" key="5">
    <source>
        <dbReference type="EMBL" id="KAL3317114.1"/>
    </source>
</evidence>
<keyword evidence="3" id="KW-0906">Nuclear pore complex</keyword>
<keyword evidence="6" id="KW-1185">Reference proteome</keyword>
<dbReference type="EMBL" id="JBJKFK010000427">
    <property type="protein sequence ID" value="KAL3317114.1"/>
    <property type="molecule type" value="Genomic_DNA"/>
</dbReference>
<evidence type="ECO:0000256" key="2">
    <source>
        <dbReference type="ARBA" id="ARBA00010186"/>
    </source>
</evidence>
<evidence type="ECO:0000256" key="4">
    <source>
        <dbReference type="ARBA" id="ARBA00023242"/>
    </source>
</evidence>
<comment type="similarity">
    <text evidence="2">Belongs to the nucleoporin interacting component (NIC) family.</text>
</comment>
<dbReference type="PANTHER" id="PTHR11225:SF4">
    <property type="entry name" value="NUCLEAR PORE COMPLEX PROTEIN NUP93"/>
    <property type="match status" value="1"/>
</dbReference>
<proteinExistence type="inferred from homology"/>
<evidence type="ECO:0000313" key="6">
    <source>
        <dbReference type="Proteomes" id="UP001626550"/>
    </source>
</evidence>
<evidence type="ECO:0000256" key="3">
    <source>
        <dbReference type="ARBA" id="ARBA00023132"/>
    </source>
</evidence>
<keyword evidence="3" id="KW-0653">Protein transport</keyword>
<keyword evidence="3" id="KW-0811">Translocation</keyword>
<dbReference type="AlphaFoldDB" id="A0ABD2QC66"/>
<comment type="caution">
    <text evidence="5">The sequence shown here is derived from an EMBL/GenBank/DDBJ whole genome shotgun (WGS) entry which is preliminary data.</text>
</comment>
<evidence type="ECO:0000256" key="1">
    <source>
        <dbReference type="ARBA" id="ARBA00004567"/>
    </source>
</evidence>
<accession>A0ABD2QC66</accession>
<keyword evidence="3" id="KW-0813">Transport</keyword>